<dbReference type="InterPro" id="IPR003439">
    <property type="entry name" value="ABC_transporter-like_ATP-bd"/>
</dbReference>
<dbReference type="GO" id="GO:0016887">
    <property type="term" value="F:ATP hydrolysis activity"/>
    <property type="evidence" value="ECO:0007669"/>
    <property type="project" value="InterPro"/>
</dbReference>
<dbReference type="InterPro" id="IPR027417">
    <property type="entry name" value="P-loop_NTPase"/>
</dbReference>
<proteinExistence type="inferred from homology"/>
<dbReference type="PANTHER" id="PTHR42798:SF2">
    <property type="entry name" value="ABC TRANSPORTER ATP-BINDING PROTEIN MG467-RELATED"/>
    <property type="match status" value="1"/>
</dbReference>
<keyword evidence="7" id="KW-1185">Reference proteome</keyword>
<keyword evidence="4 6" id="KW-0067">ATP-binding</keyword>
<evidence type="ECO:0000259" key="5">
    <source>
        <dbReference type="PROSITE" id="PS50893"/>
    </source>
</evidence>
<evidence type="ECO:0000256" key="4">
    <source>
        <dbReference type="ARBA" id="ARBA00022840"/>
    </source>
</evidence>
<dbReference type="Proteomes" id="UP000069632">
    <property type="component" value="Unassembled WGS sequence"/>
</dbReference>
<comment type="similarity">
    <text evidence="1">Belongs to the ABC transporter superfamily.</text>
</comment>
<dbReference type="InterPro" id="IPR017911">
    <property type="entry name" value="MacB-like_ATP-bd"/>
</dbReference>
<feature type="domain" description="ABC transporter" evidence="5">
    <location>
        <begin position="1"/>
        <end position="213"/>
    </location>
</feature>
<dbReference type="InterPro" id="IPR003593">
    <property type="entry name" value="AAA+_ATPase"/>
</dbReference>
<sequence>MQLLKGVNLAHAYDYTLFEDLNFSISQQESAAILGVSGCGKSTLLHILCTLLKPNSGEVFYKEKSIYSLDSDKKLEIRRFDFGIIFQSHYLFKGFSAYENIELATLLSKQKIDDEILEKLKIQDVLKQKVGELSGGQQQRVSIARVLSKKPRIIFADEPTGNLDKNTANEVMDVLFEYVKNNNAALILVTHDEKLASVCSSVYRLENKILHKIS</sequence>
<protein>
    <submittedName>
        <fullName evidence="6">Lipoprotein-releasing system ATP-binding protein LolD</fullName>
        <ecNumber evidence="6">3.6.3.-</ecNumber>
    </submittedName>
</protein>
<dbReference type="PROSITE" id="PS00211">
    <property type="entry name" value="ABC_TRANSPORTER_1"/>
    <property type="match status" value="1"/>
</dbReference>
<dbReference type="PROSITE" id="PS50893">
    <property type="entry name" value="ABC_TRANSPORTER_2"/>
    <property type="match status" value="1"/>
</dbReference>
<keyword evidence="2" id="KW-0813">Transport</keyword>
<dbReference type="PANTHER" id="PTHR42798">
    <property type="entry name" value="LIPOPROTEIN-RELEASING SYSTEM ATP-BINDING PROTEIN LOLD"/>
    <property type="match status" value="1"/>
</dbReference>
<evidence type="ECO:0000256" key="1">
    <source>
        <dbReference type="ARBA" id="ARBA00005417"/>
    </source>
</evidence>
<dbReference type="EMBL" id="FIZP01000005">
    <property type="protein sequence ID" value="CZE48107.1"/>
    <property type="molecule type" value="Genomic_DNA"/>
</dbReference>
<dbReference type="AlphaFoldDB" id="A0A128EHN6"/>
<dbReference type="EC" id="3.6.3.-" evidence="6"/>
<dbReference type="Gene3D" id="3.40.50.300">
    <property type="entry name" value="P-loop containing nucleotide triphosphate hydrolases"/>
    <property type="match status" value="1"/>
</dbReference>
<gene>
    <name evidence="6" type="primary">lolD_2</name>
    <name evidence="6" type="ORF">ERS672216_01241</name>
</gene>
<dbReference type="Pfam" id="PF00005">
    <property type="entry name" value="ABC_tran"/>
    <property type="match status" value="1"/>
</dbReference>
<dbReference type="InterPro" id="IPR017871">
    <property type="entry name" value="ABC_transporter-like_CS"/>
</dbReference>
<dbReference type="SUPFAM" id="SSF52540">
    <property type="entry name" value="P-loop containing nucleoside triphosphate hydrolases"/>
    <property type="match status" value="1"/>
</dbReference>
<dbReference type="RefSeq" id="WP_075531504.1">
    <property type="nucleotide sequence ID" value="NZ_CP053844.1"/>
</dbReference>
<evidence type="ECO:0000256" key="3">
    <source>
        <dbReference type="ARBA" id="ARBA00022741"/>
    </source>
</evidence>
<reference evidence="6 7" key="1">
    <citation type="submission" date="2016-02" db="EMBL/GenBank/DDBJ databases">
        <authorList>
            <consortium name="Pathogen Informatics"/>
        </authorList>
    </citation>
    <scope>NUCLEOTIDE SEQUENCE [LARGE SCALE GENOMIC DNA]</scope>
    <source>
        <strain evidence="6 7">RC20</strain>
    </source>
</reference>
<evidence type="ECO:0000313" key="7">
    <source>
        <dbReference type="Proteomes" id="UP000069632"/>
    </source>
</evidence>
<dbReference type="OrthoDB" id="9809450at2"/>
<keyword evidence="6" id="KW-0449">Lipoprotein</keyword>
<dbReference type="SMART" id="SM00382">
    <property type="entry name" value="AAA"/>
    <property type="match status" value="1"/>
</dbReference>
<evidence type="ECO:0000313" key="6">
    <source>
        <dbReference type="EMBL" id="CZE48107.1"/>
    </source>
</evidence>
<keyword evidence="3" id="KW-0547">Nucleotide-binding</keyword>
<dbReference type="CDD" id="cd03255">
    <property type="entry name" value="ABC_MJ0796_LolCDE_FtsE"/>
    <property type="match status" value="1"/>
</dbReference>
<evidence type="ECO:0000256" key="2">
    <source>
        <dbReference type="ARBA" id="ARBA00022448"/>
    </source>
</evidence>
<organism evidence="6 7">
    <name type="scientific">Campylobacter geochelonis</name>
    <dbReference type="NCBI Taxonomy" id="1780362"/>
    <lineage>
        <taxon>Bacteria</taxon>
        <taxon>Pseudomonadati</taxon>
        <taxon>Campylobacterota</taxon>
        <taxon>Epsilonproteobacteria</taxon>
        <taxon>Campylobacterales</taxon>
        <taxon>Campylobacteraceae</taxon>
        <taxon>Campylobacter</taxon>
    </lineage>
</organism>
<dbReference type="GO" id="GO:0005524">
    <property type="term" value="F:ATP binding"/>
    <property type="evidence" value="ECO:0007669"/>
    <property type="project" value="UniProtKB-KW"/>
</dbReference>
<name>A0A128EHN6_9BACT</name>
<keyword evidence="6" id="KW-0378">Hydrolase</keyword>
<accession>A0A128EHN6</accession>